<protein>
    <submittedName>
        <fullName evidence="2">Uncharacterized protein</fullName>
    </submittedName>
</protein>
<feature type="transmembrane region" description="Helical" evidence="1">
    <location>
        <begin position="42"/>
        <end position="59"/>
    </location>
</feature>
<evidence type="ECO:0000256" key="1">
    <source>
        <dbReference type="SAM" id="Phobius"/>
    </source>
</evidence>
<reference evidence="2 3" key="1">
    <citation type="submission" date="2017-09" db="EMBL/GenBank/DDBJ databases">
        <title>Depth-based differentiation of microbial function through sediment-hosted aquifers and enrichment of novel symbionts in the deep terrestrial subsurface.</title>
        <authorList>
            <person name="Probst A.J."/>
            <person name="Ladd B."/>
            <person name="Jarett J.K."/>
            <person name="Geller-Mcgrath D.E."/>
            <person name="Sieber C.M."/>
            <person name="Emerson J.B."/>
            <person name="Anantharaman K."/>
            <person name="Thomas B.C."/>
            <person name="Malmstrom R."/>
            <person name="Stieglmeier M."/>
            <person name="Klingl A."/>
            <person name="Woyke T."/>
            <person name="Ryan C.M."/>
            <person name="Banfield J.F."/>
        </authorList>
    </citation>
    <scope>NUCLEOTIDE SEQUENCE [LARGE SCALE GENOMIC DNA]</scope>
    <source>
        <strain evidence="2">CG23_combo_of_CG06-09_8_20_14_all_37_18</strain>
    </source>
</reference>
<accession>A0A2G9YZ34</accession>
<evidence type="ECO:0000313" key="3">
    <source>
        <dbReference type="Proteomes" id="UP000229952"/>
    </source>
</evidence>
<gene>
    <name evidence="2" type="ORF">COX35_00500</name>
</gene>
<organism evidence="2 3">
    <name type="scientific">Candidatus Nealsonbacteria bacterium CG23_combo_of_CG06-09_8_20_14_all_37_18</name>
    <dbReference type="NCBI Taxonomy" id="1974720"/>
    <lineage>
        <taxon>Bacteria</taxon>
        <taxon>Candidatus Nealsoniibacteriota</taxon>
    </lineage>
</organism>
<evidence type="ECO:0000313" key="2">
    <source>
        <dbReference type="EMBL" id="PIP24477.1"/>
    </source>
</evidence>
<sequence>MNEKALLFIFIGLTLFIIYFLIGMFLAENVNTYLDKWMRKTLWIWLPFYALWRLIREVIFSKR</sequence>
<name>A0A2G9YZ34_9BACT</name>
<dbReference type="Proteomes" id="UP000229952">
    <property type="component" value="Unassembled WGS sequence"/>
</dbReference>
<keyword evidence="1" id="KW-0472">Membrane</keyword>
<keyword evidence="1" id="KW-1133">Transmembrane helix</keyword>
<keyword evidence="1" id="KW-0812">Transmembrane</keyword>
<feature type="transmembrane region" description="Helical" evidence="1">
    <location>
        <begin position="7"/>
        <end position="27"/>
    </location>
</feature>
<proteinExistence type="predicted"/>
<dbReference type="AlphaFoldDB" id="A0A2G9YZ34"/>
<dbReference type="EMBL" id="PCRQ01000017">
    <property type="protein sequence ID" value="PIP24477.1"/>
    <property type="molecule type" value="Genomic_DNA"/>
</dbReference>
<comment type="caution">
    <text evidence="2">The sequence shown here is derived from an EMBL/GenBank/DDBJ whole genome shotgun (WGS) entry which is preliminary data.</text>
</comment>